<reference evidence="3 4" key="2">
    <citation type="submission" date="2018-10" db="EMBL/GenBank/DDBJ databases">
        <authorList>
            <consortium name="Pathogen Informatics"/>
        </authorList>
    </citation>
    <scope>NUCLEOTIDE SEQUENCE [LARGE SCALE GENOMIC DNA]</scope>
</reference>
<dbReference type="OrthoDB" id="5837388at2759"/>
<accession>A0A0N4VPQ2</accession>
<dbReference type="AlphaFoldDB" id="A0A0N4VPQ2"/>
<organism evidence="5">
    <name type="scientific">Enterobius vermicularis</name>
    <name type="common">Human pinworm</name>
    <dbReference type="NCBI Taxonomy" id="51028"/>
    <lineage>
        <taxon>Eukaryota</taxon>
        <taxon>Metazoa</taxon>
        <taxon>Ecdysozoa</taxon>
        <taxon>Nematoda</taxon>
        <taxon>Chromadorea</taxon>
        <taxon>Rhabditida</taxon>
        <taxon>Spirurina</taxon>
        <taxon>Oxyuridomorpha</taxon>
        <taxon>Oxyuroidea</taxon>
        <taxon>Oxyuridae</taxon>
        <taxon>Enterobius</taxon>
    </lineage>
</organism>
<sequence length="244" mass="25853">MVSQDLLKVTITLVALGFILVETVPLPSPQCRSCVTGPCNNTIDDFENSTAALTNRAKRESSVEYRSCNQLEAQFQLEIVLIPLAIAMIPVGLLALLLCVFCCGPKESRGKMPEKFSSKKKSAEQASDPNEIDGIELVCKDGIVMRKDSTKTRFSTAIYFIESRRVSIDIIDDTGSIISVQPASNDDDNDSGSENTAMVSTAAAAAAATAATATAAVTTATVSNFSTNVADTGNDSRLTDQANG</sequence>
<dbReference type="WBParaSite" id="EVEC_0001298601-mRNA-1">
    <property type="protein sequence ID" value="EVEC_0001298601-mRNA-1"/>
    <property type="gene ID" value="EVEC_0001298601"/>
</dbReference>
<keyword evidence="2" id="KW-0472">Membrane</keyword>
<evidence type="ECO:0000256" key="1">
    <source>
        <dbReference type="SAM" id="MobiDB-lite"/>
    </source>
</evidence>
<dbReference type="EMBL" id="UXUI01013570">
    <property type="protein sequence ID" value="VDD97397.1"/>
    <property type="molecule type" value="Genomic_DNA"/>
</dbReference>
<evidence type="ECO:0000313" key="4">
    <source>
        <dbReference type="Proteomes" id="UP000274131"/>
    </source>
</evidence>
<evidence type="ECO:0000313" key="3">
    <source>
        <dbReference type="EMBL" id="VDD97397.1"/>
    </source>
</evidence>
<feature type="compositionally biased region" description="Basic and acidic residues" evidence="1">
    <location>
        <begin position="109"/>
        <end position="123"/>
    </location>
</feature>
<evidence type="ECO:0000256" key="2">
    <source>
        <dbReference type="SAM" id="Phobius"/>
    </source>
</evidence>
<feature type="region of interest" description="Disordered" evidence="1">
    <location>
        <begin position="109"/>
        <end position="128"/>
    </location>
</feature>
<gene>
    <name evidence="3" type="ORF">EVEC_LOCUS12148</name>
</gene>
<evidence type="ECO:0000313" key="5">
    <source>
        <dbReference type="WBParaSite" id="EVEC_0001298601-mRNA-1"/>
    </source>
</evidence>
<keyword evidence="2" id="KW-1133">Transmembrane helix</keyword>
<proteinExistence type="predicted"/>
<feature type="transmembrane region" description="Helical" evidence="2">
    <location>
        <begin position="79"/>
        <end position="103"/>
    </location>
</feature>
<keyword evidence="2" id="KW-0812">Transmembrane</keyword>
<name>A0A0N4VPQ2_ENTVE</name>
<reference evidence="5" key="1">
    <citation type="submission" date="2017-02" db="UniProtKB">
        <authorList>
            <consortium name="WormBaseParasite"/>
        </authorList>
    </citation>
    <scope>IDENTIFICATION</scope>
</reference>
<dbReference type="Proteomes" id="UP000274131">
    <property type="component" value="Unassembled WGS sequence"/>
</dbReference>
<protein>
    <submittedName>
        <fullName evidence="5">Membrane protein ORF59</fullName>
    </submittedName>
</protein>
<keyword evidence="4" id="KW-1185">Reference proteome</keyword>